<comment type="function">
    <text evidence="10">One gap junction consists of a cluster of closely packed pairs of transmembrane channels, the connexons, through which materials of low MW diffuse from one cell to a neighboring cell.</text>
</comment>
<gene>
    <name evidence="14" type="primary">LOC115367307</name>
</gene>
<reference evidence="14" key="2">
    <citation type="submission" date="2025-08" db="UniProtKB">
        <authorList>
            <consortium name="Ensembl"/>
        </authorList>
    </citation>
    <scope>IDENTIFICATION</scope>
</reference>
<evidence type="ECO:0000256" key="10">
    <source>
        <dbReference type="RuleBase" id="RU000630"/>
    </source>
</evidence>
<proteinExistence type="inferred from homology"/>
<protein>
    <recommendedName>
        <fullName evidence="10">Gap junction protein</fullName>
    </recommendedName>
</protein>
<evidence type="ECO:0000256" key="5">
    <source>
        <dbReference type="ARBA" id="ARBA00022692"/>
    </source>
</evidence>
<evidence type="ECO:0000259" key="12">
    <source>
        <dbReference type="SMART" id="SM00037"/>
    </source>
</evidence>
<sequence>MDWKSLQALLSGVNKYSTAFGRIWLSVVFVFRVMVFVVAAERVWSDDQAHFDCNTRQPGCTNICYNYFFPISHIRLWALQLIFVTCPSFMVVLHVAYREERERKYRAKHGENTRLYDNPGQKHGGLWWTYLMSLFVKTAVEVIFLYLLQLIYDSFRLPRQVSCKLQPCPNVVNCYVSRPTEKTVFTYFMVGTSVICVILNLCEIFYLIAARMVNLRHRGTVHTSACQIQAESDFDGCRPALKS</sequence>
<dbReference type="GeneID" id="115367307"/>
<evidence type="ECO:0000256" key="9">
    <source>
        <dbReference type="ARBA" id="ARBA00023136"/>
    </source>
</evidence>
<dbReference type="GO" id="GO:0005922">
    <property type="term" value="C:connexin complex"/>
    <property type="evidence" value="ECO:0007669"/>
    <property type="project" value="InterPro"/>
</dbReference>
<dbReference type="SMART" id="SM00037">
    <property type="entry name" value="CNX"/>
    <property type="match status" value="1"/>
</dbReference>
<evidence type="ECO:0000256" key="4">
    <source>
        <dbReference type="ARBA" id="ARBA00022475"/>
    </source>
</evidence>
<reference evidence="14" key="3">
    <citation type="submission" date="2025-09" db="UniProtKB">
        <authorList>
            <consortium name="Ensembl"/>
        </authorList>
    </citation>
    <scope>IDENTIFICATION</scope>
</reference>
<comment type="subcellular location">
    <subcellularLocation>
        <location evidence="1">Cell junction</location>
        <location evidence="1">Gap junction</location>
    </subcellularLocation>
    <subcellularLocation>
        <location evidence="2 10">Cell membrane</location>
        <topology evidence="2 10">Multi-pass membrane protein</topology>
    </subcellularLocation>
</comment>
<dbReference type="PRINTS" id="PR00206">
    <property type="entry name" value="CONNEXIN"/>
</dbReference>
<keyword evidence="5 10" id="KW-0812">Transmembrane</keyword>
<dbReference type="FunFam" id="1.20.1440.80:FF:000001">
    <property type="entry name" value="Gap junction alpha-1"/>
    <property type="match status" value="1"/>
</dbReference>
<dbReference type="PROSITE" id="PS00408">
    <property type="entry name" value="CONNEXINS_2"/>
    <property type="match status" value="1"/>
</dbReference>
<dbReference type="InterPro" id="IPR038359">
    <property type="entry name" value="Connexin_N_sf"/>
</dbReference>
<evidence type="ECO:0000256" key="6">
    <source>
        <dbReference type="ARBA" id="ARBA00022868"/>
    </source>
</evidence>
<name>A0A667XGL8_9TELE</name>
<evidence type="ECO:0000256" key="1">
    <source>
        <dbReference type="ARBA" id="ARBA00004610"/>
    </source>
</evidence>
<dbReference type="PANTHER" id="PTHR11984">
    <property type="entry name" value="CONNEXIN"/>
    <property type="match status" value="1"/>
</dbReference>
<keyword evidence="9 11" id="KW-0472">Membrane</keyword>
<dbReference type="InParanoid" id="A0A667XGL8"/>
<dbReference type="InterPro" id="IPR000500">
    <property type="entry name" value="Connexin"/>
</dbReference>
<keyword evidence="15" id="KW-1185">Reference proteome</keyword>
<feature type="domain" description="Connexin N-terminal" evidence="12">
    <location>
        <begin position="42"/>
        <end position="75"/>
    </location>
</feature>
<dbReference type="InterPro" id="IPR017990">
    <property type="entry name" value="Connexin_CS"/>
</dbReference>
<dbReference type="Proteomes" id="UP000472263">
    <property type="component" value="Chromosome 11"/>
</dbReference>
<evidence type="ECO:0000256" key="7">
    <source>
        <dbReference type="ARBA" id="ARBA00022949"/>
    </source>
</evidence>
<evidence type="ECO:0000256" key="2">
    <source>
        <dbReference type="ARBA" id="ARBA00004651"/>
    </source>
</evidence>
<feature type="transmembrane region" description="Helical" evidence="11">
    <location>
        <begin position="127"/>
        <end position="152"/>
    </location>
</feature>
<dbReference type="SMART" id="SM01089">
    <property type="entry name" value="Connexin_CCC"/>
    <property type="match status" value="1"/>
</dbReference>
<dbReference type="AlphaFoldDB" id="A0A667XGL8"/>
<keyword evidence="6 10" id="KW-0303">Gap junction</keyword>
<evidence type="ECO:0000259" key="13">
    <source>
        <dbReference type="SMART" id="SM01089"/>
    </source>
</evidence>
<keyword evidence="7" id="KW-0965">Cell junction</keyword>
<accession>A0A667XGL8</accession>
<evidence type="ECO:0000313" key="14">
    <source>
        <dbReference type="Ensembl" id="ENSMMDP00005008166.1"/>
    </source>
</evidence>
<dbReference type="PANTHER" id="PTHR11984:SF65">
    <property type="entry name" value="GAP JUNCTION BETA-3 PROTEIN"/>
    <property type="match status" value="1"/>
</dbReference>
<evidence type="ECO:0000256" key="11">
    <source>
        <dbReference type="SAM" id="Phobius"/>
    </source>
</evidence>
<keyword evidence="4" id="KW-1003">Cell membrane</keyword>
<dbReference type="RefSeq" id="XP_029918839.1">
    <property type="nucleotide sequence ID" value="XM_030062979.1"/>
</dbReference>
<comment type="similarity">
    <text evidence="10">Belongs to the connexin family.</text>
</comment>
<dbReference type="InterPro" id="IPR019570">
    <property type="entry name" value="Connexin_CCC"/>
</dbReference>
<dbReference type="GO" id="GO:0007267">
    <property type="term" value="P:cell-cell signaling"/>
    <property type="evidence" value="ECO:0007669"/>
    <property type="project" value="TreeGrafter"/>
</dbReference>
<evidence type="ECO:0000313" key="15">
    <source>
        <dbReference type="Proteomes" id="UP000472263"/>
    </source>
</evidence>
<feature type="transmembrane region" description="Helical" evidence="11">
    <location>
        <begin position="21"/>
        <end position="40"/>
    </location>
</feature>
<feature type="transmembrane region" description="Helical" evidence="11">
    <location>
        <begin position="185"/>
        <end position="208"/>
    </location>
</feature>
<dbReference type="Gene3D" id="1.20.1440.80">
    <property type="entry name" value="Gap junction channel protein cysteine-rich domain"/>
    <property type="match status" value="1"/>
</dbReference>
<dbReference type="InterPro" id="IPR013092">
    <property type="entry name" value="Connexin_N"/>
</dbReference>
<organism evidence="14 15">
    <name type="scientific">Myripristis murdjan</name>
    <name type="common">pinecone soldierfish</name>
    <dbReference type="NCBI Taxonomy" id="586833"/>
    <lineage>
        <taxon>Eukaryota</taxon>
        <taxon>Metazoa</taxon>
        <taxon>Chordata</taxon>
        <taxon>Craniata</taxon>
        <taxon>Vertebrata</taxon>
        <taxon>Euteleostomi</taxon>
        <taxon>Actinopterygii</taxon>
        <taxon>Neopterygii</taxon>
        <taxon>Teleostei</taxon>
        <taxon>Neoteleostei</taxon>
        <taxon>Acanthomorphata</taxon>
        <taxon>Holocentriformes</taxon>
        <taxon>Holocentridae</taxon>
        <taxon>Myripristis</taxon>
    </lineage>
</organism>
<dbReference type="Ensembl" id="ENSMMDT00005008406.1">
    <property type="protein sequence ID" value="ENSMMDP00005008166.1"/>
    <property type="gene ID" value="ENSMMDG00005004538.1"/>
</dbReference>
<evidence type="ECO:0000256" key="8">
    <source>
        <dbReference type="ARBA" id="ARBA00022989"/>
    </source>
</evidence>
<reference evidence="14" key="1">
    <citation type="submission" date="2019-06" db="EMBL/GenBank/DDBJ databases">
        <authorList>
            <consortium name="Wellcome Sanger Institute Data Sharing"/>
        </authorList>
    </citation>
    <scope>NUCLEOTIDE SEQUENCE [LARGE SCALE GENOMIC DNA]</scope>
</reference>
<dbReference type="Pfam" id="PF00029">
    <property type="entry name" value="Connexin"/>
    <property type="match status" value="1"/>
</dbReference>
<feature type="transmembrane region" description="Helical" evidence="11">
    <location>
        <begin position="77"/>
        <end position="97"/>
    </location>
</feature>
<dbReference type="GeneTree" id="ENSGT01030000234513"/>
<keyword evidence="8 11" id="KW-1133">Transmembrane helix</keyword>
<evidence type="ECO:0000256" key="3">
    <source>
        <dbReference type="ARBA" id="ARBA00011455"/>
    </source>
</evidence>
<comment type="subunit">
    <text evidence="3 10">A connexon is composed of a hexamer of connexins.</text>
</comment>
<feature type="domain" description="Connexin cysteine-rich" evidence="13">
    <location>
        <begin position="140"/>
        <end position="207"/>
    </location>
</feature>
<dbReference type="OrthoDB" id="9441654at2759"/>
<dbReference type="GO" id="GO:0005243">
    <property type="term" value="F:gap junction channel activity"/>
    <property type="evidence" value="ECO:0007669"/>
    <property type="project" value="TreeGrafter"/>
</dbReference>